<accession>A0A6C0ID30</accession>
<feature type="transmembrane region" description="Helical" evidence="1">
    <location>
        <begin position="66"/>
        <end position="86"/>
    </location>
</feature>
<evidence type="ECO:0000259" key="2">
    <source>
        <dbReference type="Pfam" id="PF03713"/>
    </source>
</evidence>
<proteinExistence type="predicted"/>
<name>A0A6C0ID30_9ZZZZ</name>
<evidence type="ECO:0000313" key="3">
    <source>
        <dbReference type="EMBL" id="QHT90991.1"/>
    </source>
</evidence>
<reference evidence="3" key="1">
    <citation type="journal article" date="2020" name="Nature">
        <title>Giant virus diversity and host interactions through global metagenomics.</title>
        <authorList>
            <person name="Schulz F."/>
            <person name="Roux S."/>
            <person name="Paez-Espino D."/>
            <person name="Jungbluth S."/>
            <person name="Walsh D.A."/>
            <person name="Denef V.J."/>
            <person name="McMahon K.D."/>
            <person name="Konstantinidis K.T."/>
            <person name="Eloe-Fadrosh E.A."/>
            <person name="Kyrpides N.C."/>
            <person name="Woyke T."/>
        </authorList>
    </citation>
    <scope>NUCLEOTIDE SEQUENCE</scope>
    <source>
        <strain evidence="3">GVMAG-M-3300023184-72</strain>
    </source>
</reference>
<dbReference type="AlphaFoldDB" id="A0A6C0ID30"/>
<dbReference type="EMBL" id="MN740161">
    <property type="protein sequence ID" value="QHT90991.1"/>
    <property type="molecule type" value="Genomic_DNA"/>
</dbReference>
<keyword evidence="1" id="KW-1133">Transmembrane helix</keyword>
<feature type="transmembrane region" description="Helical" evidence="1">
    <location>
        <begin position="6"/>
        <end position="29"/>
    </location>
</feature>
<sequence>MKHSQTNHYTIMFFIMVLSGLLSTMNVWVDKLDDIRFSINDAYMILLMNGWMFLFMGLIYKEMSVFFIGLSLIIVNIWCIRNQFLITESQYKLGMIPHHSMAIHMSKKLLEKENNISPFIQNIINTQEKEIVFLKK</sequence>
<keyword evidence="1" id="KW-0812">Transmembrane</keyword>
<keyword evidence="1" id="KW-0472">Membrane</keyword>
<feature type="domain" description="DUF305" evidence="2">
    <location>
        <begin position="90"/>
        <end position="134"/>
    </location>
</feature>
<organism evidence="3">
    <name type="scientific">viral metagenome</name>
    <dbReference type="NCBI Taxonomy" id="1070528"/>
    <lineage>
        <taxon>unclassified sequences</taxon>
        <taxon>metagenomes</taxon>
        <taxon>organismal metagenomes</taxon>
    </lineage>
</organism>
<protein>
    <recommendedName>
        <fullName evidence="2">DUF305 domain-containing protein</fullName>
    </recommendedName>
</protein>
<dbReference type="Gene3D" id="1.20.1260.10">
    <property type="match status" value="1"/>
</dbReference>
<dbReference type="Pfam" id="PF03713">
    <property type="entry name" value="DUF305"/>
    <property type="match status" value="1"/>
</dbReference>
<dbReference type="InterPro" id="IPR012347">
    <property type="entry name" value="Ferritin-like"/>
</dbReference>
<evidence type="ECO:0000256" key="1">
    <source>
        <dbReference type="SAM" id="Phobius"/>
    </source>
</evidence>
<feature type="transmembrane region" description="Helical" evidence="1">
    <location>
        <begin position="41"/>
        <end position="60"/>
    </location>
</feature>
<dbReference type="InterPro" id="IPR005183">
    <property type="entry name" value="DUF305_CopM-like"/>
</dbReference>